<dbReference type="PANTHER" id="PTHR42708:SF1">
    <property type="entry name" value="GLIDING MOTILITY PROTEIN MGLA"/>
    <property type="match status" value="1"/>
</dbReference>
<evidence type="ECO:0000256" key="4">
    <source>
        <dbReference type="ARBA" id="ARBA00023134"/>
    </source>
</evidence>
<dbReference type="Gene3D" id="3.40.50.300">
    <property type="entry name" value="P-loop containing nucleotide triphosphate hydrolases"/>
    <property type="match status" value="1"/>
</dbReference>
<accession>A0ABR6BN68</accession>
<keyword evidence="3" id="KW-0378">Hydrolase</keyword>
<comment type="caution">
    <text evidence="5">The sequence shown here is derived from an EMBL/GenBank/DDBJ whole genome shotgun (WGS) entry which is preliminary data.</text>
</comment>
<keyword evidence="6" id="KW-1185">Reference proteome</keyword>
<dbReference type="SUPFAM" id="SSF52540">
    <property type="entry name" value="P-loop containing nucleoside triphosphate hydrolases"/>
    <property type="match status" value="1"/>
</dbReference>
<dbReference type="CDD" id="cd00882">
    <property type="entry name" value="Ras_like_GTPase"/>
    <property type="match status" value="1"/>
</dbReference>
<reference evidence="5 6" key="1">
    <citation type="submission" date="2020-08" db="EMBL/GenBank/DDBJ databases">
        <title>Genomic Encyclopedia of Archaeal and Bacterial Type Strains, Phase II (KMG-II): from individual species to whole genera.</title>
        <authorList>
            <person name="Goeker M."/>
        </authorList>
    </citation>
    <scope>NUCLEOTIDE SEQUENCE [LARGE SCALE GENOMIC DNA]</scope>
    <source>
        <strain evidence="5 6">DSM 43850</strain>
    </source>
</reference>
<proteinExistence type="inferred from homology"/>
<dbReference type="Pfam" id="PF03029">
    <property type="entry name" value="ATP_bind_1"/>
    <property type="match status" value="1"/>
</dbReference>
<evidence type="ECO:0000313" key="5">
    <source>
        <dbReference type="EMBL" id="MBA8928155.1"/>
    </source>
</evidence>
<keyword evidence="2" id="KW-0547">Nucleotide-binding</keyword>
<dbReference type="Proteomes" id="UP000517916">
    <property type="component" value="Unassembled WGS sequence"/>
</dbReference>
<evidence type="ECO:0008006" key="7">
    <source>
        <dbReference type="Google" id="ProtNLM"/>
    </source>
</evidence>
<comment type="similarity">
    <text evidence="1">Belongs to the GPN-loop GTPase family.</text>
</comment>
<evidence type="ECO:0000313" key="6">
    <source>
        <dbReference type="Proteomes" id="UP000517916"/>
    </source>
</evidence>
<evidence type="ECO:0000256" key="1">
    <source>
        <dbReference type="ARBA" id="ARBA00005290"/>
    </source>
</evidence>
<dbReference type="EMBL" id="JACJID010000004">
    <property type="protein sequence ID" value="MBA8928155.1"/>
    <property type="molecule type" value="Genomic_DNA"/>
</dbReference>
<name>A0ABR6BN68_9PSEU</name>
<dbReference type="InterPro" id="IPR027417">
    <property type="entry name" value="P-loop_NTPase"/>
</dbReference>
<evidence type="ECO:0000256" key="2">
    <source>
        <dbReference type="ARBA" id="ARBA00022741"/>
    </source>
</evidence>
<dbReference type="PANTHER" id="PTHR42708">
    <property type="entry name" value="ATP/GTP-BINDING PROTEIN-RELATED"/>
    <property type="match status" value="1"/>
</dbReference>
<gene>
    <name evidence="5" type="ORF">BC739_005372</name>
</gene>
<protein>
    <recommendedName>
        <fullName evidence="7">ATP-binding protein</fullName>
    </recommendedName>
</protein>
<dbReference type="InterPro" id="IPR004130">
    <property type="entry name" value="Gpn"/>
</dbReference>
<evidence type="ECO:0000256" key="3">
    <source>
        <dbReference type="ARBA" id="ARBA00022801"/>
    </source>
</evidence>
<sequence length="201" mass="21991">MSQGQMTGGPVPMGSAKIVIAGGFGVGKTTFVGTVSEVAPLRTEAVMTERSAVIDDLSGTPDKHTTTVAMDFGRITVDDSLVLYLFGTPGQNRFWFMWNDLTRGAIGAVVLVDTRRLRDCFAAVDYFERLGLPFVIAVNHFDGKRLHSHDQVREALRIPQSVPVVDCDARDRASAREALVELVQHAMQRRAETTSEESVPL</sequence>
<keyword evidence="4" id="KW-0342">GTP-binding</keyword>
<dbReference type="InterPro" id="IPR052705">
    <property type="entry name" value="Gliding_Motility_GTPase"/>
</dbReference>
<organism evidence="5 6">
    <name type="scientific">Kutzneria viridogrisea</name>
    <dbReference type="NCBI Taxonomy" id="47990"/>
    <lineage>
        <taxon>Bacteria</taxon>
        <taxon>Bacillati</taxon>
        <taxon>Actinomycetota</taxon>
        <taxon>Actinomycetes</taxon>
        <taxon>Pseudonocardiales</taxon>
        <taxon>Pseudonocardiaceae</taxon>
        <taxon>Kutzneria</taxon>
    </lineage>
</organism>